<keyword evidence="2" id="KW-1185">Reference proteome</keyword>
<reference evidence="1" key="1">
    <citation type="journal article" date="2019" name="bioRxiv">
        <title>The Genome of the Zebra Mussel, Dreissena polymorpha: A Resource for Invasive Species Research.</title>
        <authorList>
            <person name="McCartney M.A."/>
            <person name="Auch B."/>
            <person name="Kono T."/>
            <person name="Mallez S."/>
            <person name="Zhang Y."/>
            <person name="Obille A."/>
            <person name="Becker A."/>
            <person name="Abrahante J.E."/>
            <person name="Garbe J."/>
            <person name="Badalamenti J.P."/>
            <person name="Herman A."/>
            <person name="Mangelson H."/>
            <person name="Liachko I."/>
            <person name="Sullivan S."/>
            <person name="Sone E.D."/>
            <person name="Koren S."/>
            <person name="Silverstein K.A.T."/>
            <person name="Beckman K.B."/>
            <person name="Gohl D.M."/>
        </authorList>
    </citation>
    <scope>NUCLEOTIDE SEQUENCE</scope>
    <source>
        <strain evidence="1">Duluth1</strain>
        <tissue evidence="1">Whole animal</tissue>
    </source>
</reference>
<dbReference type="Proteomes" id="UP000828390">
    <property type="component" value="Unassembled WGS sequence"/>
</dbReference>
<proteinExistence type="predicted"/>
<evidence type="ECO:0000313" key="2">
    <source>
        <dbReference type="Proteomes" id="UP000828390"/>
    </source>
</evidence>
<comment type="caution">
    <text evidence="1">The sequence shown here is derived from an EMBL/GenBank/DDBJ whole genome shotgun (WGS) entry which is preliminary data.</text>
</comment>
<evidence type="ECO:0000313" key="1">
    <source>
        <dbReference type="EMBL" id="KAH3826888.1"/>
    </source>
</evidence>
<accession>A0A9D4H3T5</accession>
<reference evidence="1" key="2">
    <citation type="submission" date="2020-11" db="EMBL/GenBank/DDBJ databases">
        <authorList>
            <person name="McCartney M.A."/>
            <person name="Auch B."/>
            <person name="Kono T."/>
            <person name="Mallez S."/>
            <person name="Becker A."/>
            <person name="Gohl D.M."/>
            <person name="Silverstein K.A.T."/>
            <person name="Koren S."/>
            <person name="Bechman K.B."/>
            <person name="Herman A."/>
            <person name="Abrahante J.E."/>
            <person name="Garbe J."/>
        </authorList>
    </citation>
    <scope>NUCLEOTIDE SEQUENCE</scope>
    <source>
        <strain evidence="1">Duluth1</strain>
        <tissue evidence="1">Whole animal</tissue>
    </source>
</reference>
<name>A0A9D4H3T5_DREPO</name>
<gene>
    <name evidence="1" type="ORF">DPMN_128815</name>
</gene>
<dbReference type="AlphaFoldDB" id="A0A9D4H3T5"/>
<organism evidence="1 2">
    <name type="scientific">Dreissena polymorpha</name>
    <name type="common">Zebra mussel</name>
    <name type="synonym">Mytilus polymorpha</name>
    <dbReference type="NCBI Taxonomy" id="45954"/>
    <lineage>
        <taxon>Eukaryota</taxon>
        <taxon>Metazoa</taxon>
        <taxon>Spiralia</taxon>
        <taxon>Lophotrochozoa</taxon>
        <taxon>Mollusca</taxon>
        <taxon>Bivalvia</taxon>
        <taxon>Autobranchia</taxon>
        <taxon>Heteroconchia</taxon>
        <taxon>Euheterodonta</taxon>
        <taxon>Imparidentia</taxon>
        <taxon>Neoheterodontei</taxon>
        <taxon>Myida</taxon>
        <taxon>Dreissenoidea</taxon>
        <taxon>Dreissenidae</taxon>
        <taxon>Dreissena</taxon>
    </lineage>
</organism>
<protein>
    <submittedName>
        <fullName evidence="1">Uncharacterized protein</fullName>
    </submittedName>
</protein>
<sequence length="53" mass="5910">MNICEIQLSWSGTGIETAWVQSQSMLSRDRNATIGGMVWVDFVSILFKLCASK</sequence>
<dbReference type="EMBL" id="JAIWYP010000005">
    <property type="protein sequence ID" value="KAH3826888.1"/>
    <property type="molecule type" value="Genomic_DNA"/>
</dbReference>